<evidence type="ECO:0000313" key="10">
    <source>
        <dbReference type="Proteomes" id="UP000629468"/>
    </source>
</evidence>
<keyword evidence="2" id="KW-0813">Transport</keyword>
<sequence length="528" mass="57362">MSDTGQLSISSRTSEETITMANVPKENDRLATLPFRRKIALTAFLCLAPFLDTLANASLFAAFPPISLDLGISNSNAVWIVSGYQLTFAALLLGSGRMSDLYNSKYVFLTGVAFLSAFSLGTGFARDEVTLFILRAFMGVGAALTVPSALHLIIHLFPDPAQQSKAIAVFGGFGALGNVFGLLVGAFIIQWTTWPWLFYVFCIMGMVVFVAVALLSPSPERAVVVSNMERLKRLDLGGIFLVTAGLVLFIFGVTAGSVNGWTSARCLAPLIVSVFPMTAFFFWEARLPEEQAAIPPNLWRVRNFTVLVVGSATMHYWWFGVVQFMFSWVWQNVYHWSPIITALRFLPVGVFACVATLTISFLRKRFPLKWVLVSAQSIALVATILLTFGDSPQRYFPVVLPGFILGAFGIGTAFLSVNIAVFASTPPEKAGVVGSIFNCFQQLGSAAGSAIVTSIQTSVEVNHGGPTSFFGRRVGLWFQVGLLAISTICLLIFMHNDIPPKKQAVGDKEKGLDTPVEKDSDLAEKEGE</sequence>
<dbReference type="Pfam" id="PF07690">
    <property type="entry name" value="MFS_1"/>
    <property type="match status" value="1"/>
</dbReference>
<feature type="transmembrane region" description="Helical" evidence="7">
    <location>
        <begin position="304"/>
        <end position="330"/>
    </location>
</feature>
<feature type="transmembrane region" description="Helical" evidence="7">
    <location>
        <begin position="196"/>
        <end position="215"/>
    </location>
</feature>
<accession>A0A8H7F0Q4</accession>
<feature type="transmembrane region" description="Helical" evidence="7">
    <location>
        <begin position="236"/>
        <end position="256"/>
    </location>
</feature>
<feature type="transmembrane region" description="Helical" evidence="7">
    <location>
        <begin position="370"/>
        <end position="389"/>
    </location>
</feature>
<name>A0A8H7F0Q4_AGABI</name>
<feature type="region of interest" description="Disordered" evidence="6">
    <location>
        <begin position="503"/>
        <end position="528"/>
    </location>
</feature>
<dbReference type="InterPro" id="IPR036259">
    <property type="entry name" value="MFS_trans_sf"/>
</dbReference>
<feature type="transmembrane region" description="Helical" evidence="7">
    <location>
        <begin position="166"/>
        <end position="190"/>
    </location>
</feature>
<feature type="transmembrane region" description="Helical" evidence="7">
    <location>
        <begin position="39"/>
        <end position="64"/>
    </location>
</feature>
<dbReference type="EMBL" id="JABXXO010000009">
    <property type="protein sequence ID" value="KAF7771098.1"/>
    <property type="molecule type" value="Genomic_DNA"/>
</dbReference>
<dbReference type="InterPro" id="IPR020846">
    <property type="entry name" value="MFS_dom"/>
</dbReference>
<dbReference type="GO" id="GO:0016020">
    <property type="term" value="C:membrane"/>
    <property type="evidence" value="ECO:0007669"/>
    <property type="project" value="UniProtKB-SubCell"/>
</dbReference>
<evidence type="ECO:0000256" key="6">
    <source>
        <dbReference type="SAM" id="MobiDB-lite"/>
    </source>
</evidence>
<evidence type="ECO:0000259" key="8">
    <source>
        <dbReference type="PROSITE" id="PS50850"/>
    </source>
</evidence>
<dbReference type="GO" id="GO:0022857">
    <property type="term" value="F:transmembrane transporter activity"/>
    <property type="evidence" value="ECO:0007669"/>
    <property type="project" value="InterPro"/>
</dbReference>
<evidence type="ECO:0000256" key="1">
    <source>
        <dbReference type="ARBA" id="ARBA00004141"/>
    </source>
</evidence>
<feature type="transmembrane region" description="Helical" evidence="7">
    <location>
        <begin position="336"/>
        <end position="358"/>
    </location>
</feature>
<feature type="transmembrane region" description="Helical" evidence="7">
    <location>
        <begin position="476"/>
        <end position="494"/>
    </location>
</feature>
<proteinExistence type="predicted"/>
<feature type="transmembrane region" description="Helical" evidence="7">
    <location>
        <begin position="106"/>
        <end position="125"/>
    </location>
</feature>
<evidence type="ECO:0000256" key="3">
    <source>
        <dbReference type="ARBA" id="ARBA00022692"/>
    </source>
</evidence>
<evidence type="ECO:0000256" key="7">
    <source>
        <dbReference type="SAM" id="Phobius"/>
    </source>
</evidence>
<evidence type="ECO:0000256" key="5">
    <source>
        <dbReference type="ARBA" id="ARBA00023136"/>
    </source>
</evidence>
<reference evidence="9 10" key="1">
    <citation type="journal article" name="Sci. Rep.">
        <title>Telomere-to-telomere assembled and centromere annotated genomes of the two main subspecies of the button mushroom Agaricus bisporus reveal especially polymorphic chromosome ends.</title>
        <authorList>
            <person name="Sonnenberg A.S.M."/>
            <person name="Sedaghat-Telgerd N."/>
            <person name="Lavrijssen B."/>
            <person name="Ohm R.A."/>
            <person name="Hendrickx P.M."/>
            <person name="Scholtmeijer K."/>
            <person name="Baars J.J.P."/>
            <person name="van Peer A."/>
        </authorList>
    </citation>
    <scope>NUCLEOTIDE SEQUENCE [LARGE SCALE GENOMIC DNA]</scope>
    <source>
        <strain evidence="9 10">H119_p4</strain>
    </source>
</reference>
<dbReference type="InterPro" id="IPR011701">
    <property type="entry name" value="MFS"/>
</dbReference>
<dbReference type="PANTHER" id="PTHR42718:SF9">
    <property type="entry name" value="MAJOR FACILITATOR SUPERFAMILY MULTIDRUG TRANSPORTER MFSC"/>
    <property type="match status" value="1"/>
</dbReference>
<dbReference type="PROSITE" id="PS50850">
    <property type="entry name" value="MFS"/>
    <property type="match status" value="1"/>
</dbReference>
<protein>
    <recommendedName>
        <fullName evidence="8">Major facilitator superfamily (MFS) profile domain-containing protein</fullName>
    </recommendedName>
</protein>
<comment type="subcellular location">
    <subcellularLocation>
        <location evidence="1">Membrane</location>
        <topology evidence="1">Multi-pass membrane protein</topology>
    </subcellularLocation>
</comment>
<feature type="transmembrane region" description="Helical" evidence="7">
    <location>
        <begin position="76"/>
        <end position="94"/>
    </location>
</feature>
<dbReference type="Proteomes" id="UP000629468">
    <property type="component" value="Unassembled WGS sequence"/>
</dbReference>
<gene>
    <name evidence="9" type="ORF">Agabi119p4_7072</name>
</gene>
<comment type="caution">
    <text evidence="9">The sequence shown here is derived from an EMBL/GenBank/DDBJ whole genome shotgun (WGS) entry which is preliminary data.</text>
</comment>
<organism evidence="9 10">
    <name type="scientific">Agaricus bisporus var. burnettii</name>
    <dbReference type="NCBI Taxonomy" id="192524"/>
    <lineage>
        <taxon>Eukaryota</taxon>
        <taxon>Fungi</taxon>
        <taxon>Dikarya</taxon>
        <taxon>Basidiomycota</taxon>
        <taxon>Agaricomycotina</taxon>
        <taxon>Agaricomycetes</taxon>
        <taxon>Agaricomycetidae</taxon>
        <taxon>Agaricales</taxon>
        <taxon>Agaricineae</taxon>
        <taxon>Agaricaceae</taxon>
        <taxon>Agaricus</taxon>
    </lineage>
</organism>
<evidence type="ECO:0000256" key="2">
    <source>
        <dbReference type="ARBA" id="ARBA00022448"/>
    </source>
</evidence>
<feature type="domain" description="Major facilitator superfamily (MFS) profile" evidence="8">
    <location>
        <begin position="41"/>
        <end position="499"/>
    </location>
</feature>
<evidence type="ECO:0000313" key="9">
    <source>
        <dbReference type="EMBL" id="KAF7771098.1"/>
    </source>
</evidence>
<feature type="transmembrane region" description="Helical" evidence="7">
    <location>
        <begin position="131"/>
        <end position="154"/>
    </location>
</feature>
<feature type="transmembrane region" description="Helical" evidence="7">
    <location>
        <begin position="395"/>
        <end position="423"/>
    </location>
</feature>
<dbReference type="PANTHER" id="PTHR42718">
    <property type="entry name" value="MAJOR FACILITATOR SUPERFAMILY MULTIDRUG TRANSPORTER MFSC"/>
    <property type="match status" value="1"/>
</dbReference>
<keyword evidence="5 7" id="KW-0472">Membrane</keyword>
<keyword evidence="3 7" id="KW-0812">Transmembrane</keyword>
<keyword evidence="4 7" id="KW-1133">Transmembrane helix</keyword>
<evidence type="ECO:0000256" key="4">
    <source>
        <dbReference type="ARBA" id="ARBA00022989"/>
    </source>
</evidence>
<dbReference type="AlphaFoldDB" id="A0A8H7F0Q4"/>
<dbReference type="SUPFAM" id="SSF103473">
    <property type="entry name" value="MFS general substrate transporter"/>
    <property type="match status" value="1"/>
</dbReference>
<dbReference type="Gene3D" id="1.20.1250.20">
    <property type="entry name" value="MFS general substrate transporter like domains"/>
    <property type="match status" value="2"/>
</dbReference>
<feature type="transmembrane region" description="Helical" evidence="7">
    <location>
        <begin position="435"/>
        <end position="456"/>
    </location>
</feature>
<feature type="transmembrane region" description="Helical" evidence="7">
    <location>
        <begin position="262"/>
        <end position="283"/>
    </location>
</feature>